<keyword evidence="2" id="KW-1185">Reference proteome</keyword>
<dbReference type="InterPro" id="IPR000734">
    <property type="entry name" value="TAG_lipase"/>
</dbReference>
<comment type="caution">
    <text evidence="1">The sequence shown here is derived from an EMBL/GenBank/DDBJ whole genome shotgun (WGS) entry which is preliminary data.</text>
</comment>
<organism evidence="1 2">
    <name type="scientific">Daphnia magna</name>
    <dbReference type="NCBI Taxonomy" id="35525"/>
    <lineage>
        <taxon>Eukaryota</taxon>
        <taxon>Metazoa</taxon>
        <taxon>Ecdysozoa</taxon>
        <taxon>Arthropoda</taxon>
        <taxon>Crustacea</taxon>
        <taxon>Branchiopoda</taxon>
        <taxon>Diplostraca</taxon>
        <taxon>Cladocera</taxon>
        <taxon>Anomopoda</taxon>
        <taxon>Daphniidae</taxon>
        <taxon>Daphnia</taxon>
    </lineage>
</organism>
<dbReference type="GO" id="GO:0005615">
    <property type="term" value="C:extracellular space"/>
    <property type="evidence" value="ECO:0007669"/>
    <property type="project" value="TreeGrafter"/>
</dbReference>
<accession>A0A164JGX0</accession>
<dbReference type="EMBL" id="LRGB01004650">
    <property type="protein sequence ID" value="KZS02336.1"/>
    <property type="molecule type" value="Genomic_DNA"/>
</dbReference>
<dbReference type="PANTHER" id="PTHR11610">
    <property type="entry name" value="LIPASE"/>
    <property type="match status" value="1"/>
</dbReference>
<dbReference type="OrthoDB" id="199913at2759"/>
<dbReference type="Proteomes" id="UP000076858">
    <property type="component" value="Unassembled WGS sequence"/>
</dbReference>
<protein>
    <submittedName>
        <fullName evidence="1">Putative Pancreatic lipase-related protein 2</fullName>
    </submittedName>
</protein>
<sequence length="96" mass="10768">VSSDIGPDTVIYQLFTRKNVNEAYILQLNNVSLLEQSNYNKSLPTKIFAHGWGGFPDQGYSSKDEYLLQEDCNFISVDWSVLAEGDHVTVSLINVP</sequence>
<dbReference type="Gene3D" id="3.40.50.1820">
    <property type="entry name" value="alpha/beta hydrolase"/>
    <property type="match status" value="1"/>
</dbReference>
<feature type="non-terminal residue" evidence="1">
    <location>
        <position position="96"/>
    </location>
</feature>
<proteinExistence type="predicted"/>
<dbReference type="GO" id="GO:0016042">
    <property type="term" value="P:lipid catabolic process"/>
    <property type="evidence" value="ECO:0007669"/>
    <property type="project" value="TreeGrafter"/>
</dbReference>
<evidence type="ECO:0000313" key="2">
    <source>
        <dbReference type="Proteomes" id="UP000076858"/>
    </source>
</evidence>
<dbReference type="InterPro" id="IPR029058">
    <property type="entry name" value="AB_hydrolase_fold"/>
</dbReference>
<dbReference type="SUPFAM" id="SSF53474">
    <property type="entry name" value="alpha/beta-Hydrolases"/>
    <property type="match status" value="1"/>
</dbReference>
<feature type="non-terminal residue" evidence="1">
    <location>
        <position position="1"/>
    </location>
</feature>
<evidence type="ECO:0000313" key="1">
    <source>
        <dbReference type="EMBL" id="KZS02336.1"/>
    </source>
</evidence>
<dbReference type="AlphaFoldDB" id="A0A164JGX0"/>
<name>A0A164JGX0_9CRUS</name>
<dbReference type="PANTHER" id="PTHR11610:SF190">
    <property type="entry name" value="VITELLOGENIN-3-LIKE PROTEIN"/>
    <property type="match status" value="1"/>
</dbReference>
<reference evidence="1 2" key="1">
    <citation type="submission" date="2016-03" db="EMBL/GenBank/DDBJ databases">
        <title>EvidentialGene: Evidence-directed Construction of Genes on Genomes.</title>
        <authorList>
            <person name="Gilbert D.G."/>
            <person name="Choi J.-H."/>
            <person name="Mockaitis K."/>
            <person name="Colbourne J."/>
            <person name="Pfrender M."/>
        </authorList>
    </citation>
    <scope>NUCLEOTIDE SEQUENCE [LARGE SCALE GENOMIC DNA]</scope>
    <source>
        <strain evidence="1 2">Xinb3</strain>
        <tissue evidence="1">Complete organism</tissue>
    </source>
</reference>
<gene>
    <name evidence="1" type="ORF">APZ42_000667</name>
</gene>
<dbReference type="GO" id="GO:0016298">
    <property type="term" value="F:lipase activity"/>
    <property type="evidence" value="ECO:0007669"/>
    <property type="project" value="InterPro"/>
</dbReference>